<feature type="region of interest" description="Disordered" evidence="4">
    <location>
        <begin position="269"/>
        <end position="304"/>
    </location>
</feature>
<gene>
    <name evidence="8" type="ORF">VZT92_002347</name>
</gene>
<dbReference type="AlphaFoldDB" id="A0AAW1G078"/>
<evidence type="ECO:0000256" key="2">
    <source>
        <dbReference type="ARBA" id="ARBA00022692"/>
    </source>
</evidence>
<dbReference type="EMBL" id="JBCEZU010000013">
    <property type="protein sequence ID" value="KAK9539860.1"/>
    <property type="molecule type" value="Genomic_DNA"/>
</dbReference>
<proteinExistence type="predicted"/>
<name>A0AAW1G078_ZOAVI</name>
<keyword evidence="3 5" id="KW-0472">Membrane</keyword>
<evidence type="ECO:0000256" key="6">
    <source>
        <dbReference type="SAM" id="SignalP"/>
    </source>
</evidence>
<feature type="region of interest" description="Disordered" evidence="4">
    <location>
        <begin position="205"/>
        <end position="226"/>
    </location>
</feature>
<dbReference type="GO" id="GO:0005886">
    <property type="term" value="C:plasma membrane"/>
    <property type="evidence" value="ECO:0007669"/>
    <property type="project" value="TreeGrafter"/>
</dbReference>
<evidence type="ECO:0000256" key="3">
    <source>
        <dbReference type="ARBA" id="ARBA00023136"/>
    </source>
</evidence>
<dbReference type="InterPro" id="IPR013783">
    <property type="entry name" value="Ig-like_fold"/>
</dbReference>
<keyword evidence="9" id="KW-1185">Reference proteome</keyword>
<comment type="subcellular location">
    <subcellularLocation>
        <location evidence="1">Membrane</location>
    </subcellularLocation>
</comment>
<dbReference type="InterPro" id="IPR050671">
    <property type="entry name" value="CD300_family_receptors"/>
</dbReference>
<evidence type="ECO:0000256" key="1">
    <source>
        <dbReference type="ARBA" id="ARBA00004370"/>
    </source>
</evidence>
<feature type="compositionally biased region" description="Polar residues" evidence="4">
    <location>
        <begin position="269"/>
        <end position="299"/>
    </location>
</feature>
<feature type="domain" description="Immunoglobulin V-set" evidence="7">
    <location>
        <begin position="40"/>
        <end position="140"/>
    </location>
</feature>
<feature type="chain" id="PRO_5043665435" description="Immunoglobulin V-set domain-containing protein" evidence="6">
    <location>
        <begin position="24"/>
        <end position="317"/>
    </location>
</feature>
<feature type="transmembrane region" description="Helical" evidence="5">
    <location>
        <begin position="173"/>
        <end position="192"/>
    </location>
</feature>
<keyword evidence="2 5" id="KW-0812">Transmembrane</keyword>
<dbReference type="GO" id="GO:0004888">
    <property type="term" value="F:transmembrane signaling receptor activity"/>
    <property type="evidence" value="ECO:0007669"/>
    <property type="project" value="TreeGrafter"/>
</dbReference>
<organism evidence="8 9">
    <name type="scientific">Zoarces viviparus</name>
    <name type="common">Viviparous eelpout</name>
    <name type="synonym">Blennius viviparus</name>
    <dbReference type="NCBI Taxonomy" id="48416"/>
    <lineage>
        <taxon>Eukaryota</taxon>
        <taxon>Metazoa</taxon>
        <taxon>Chordata</taxon>
        <taxon>Craniata</taxon>
        <taxon>Vertebrata</taxon>
        <taxon>Euteleostomi</taxon>
        <taxon>Actinopterygii</taxon>
        <taxon>Neopterygii</taxon>
        <taxon>Teleostei</taxon>
        <taxon>Neoteleostei</taxon>
        <taxon>Acanthomorphata</taxon>
        <taxon>Eupercaria</taxon>
        <taxon>Perciformes</taxon>
        <taxon>Cottioidei</taxon>
        <taxon>Zoarcales</taxon>
        <taxon>Zoarcidae</taxon>
        <taxon>Zoarcinae</taxon>
        <taxon>Zoarces</taxon>
    </lineage>
</organism>
<reference evidence="8 9" key="1">
    <citation type="journal article" date="2024" name="Genome Biol. Evol.">
        <title>Chromosome-level genome assembly of the viviparous eelpout Zoarces viviparus.</title>
        <authorList>
            <person name="Fuhrmann N."/>
            <person name="Brasseur M.V."/>
            <person name="Bakowski C.E."/>
            <person name="Podsiadlowski L."/>
            <person name="Prost S."/>
            <person name="Krehenwinkel H."/>
            <person name="Mayer C."/>
        </authorList>
    </citation>
    <scope>NUCLEOTIDE SEQUENCE [LARGE SCALE GENOMIC DNA]</scope>
    <source>
        <strain evidence="8">NO-MEL_2022_Ind0_liver</strain>
    </source>
</reference>
<evidence type="ECO:0000259" key="7">
    <source>
        <dbReference type="Pfam" id="PF07686"/>
    </source>
</evidence>
<evidence type="ECO:0000256" key="5">
    <source>
        <dbReference type="SAM" id="Phobius"/>
    </source>
</evidence>
<keyword evidence="6" id="KW-0732">Signal</keyword>
<protein>
    <recommendedName>
        <fullName evidence="7">Immunoglobulin V-set domain-containing protein</fullName>
    </recommendedName>
</protein>
<dbReference type="Proteomes" id="UP001488805">
    <property type="component" value="Unassembled WGS sequence"/>
</dbReference>
<comment type="caution">
    <text evidence="8">The sequence shown here is derived from an EMBL/GenBank/DDBJ whole genome shotgun (WGS) entry which is preliminary data.</text>
</comment>
<dbReference type="InterPro" id="IPR013106">
    <property type="entry name" value="Ig_V-set"/>
</dbReference>
<dbReference type="Gene3D" id="2.60.40.10">
    <property type="entry name" value="Immunoglobulins"/>
    <property type="match status" value="1"/>
</dbReference>
<evidence type="ECO:0000313" key="9">
    <source>
        <dbReference type="Proteomes" id="UP001488805"/>
    </source>
</evidence>
<dbReference type="InterPro" id="IPR036179">
    <property type="entry name" value="Ig-like_dom_sf"/>
</dbReference>
<dbReference type="Pfam" id="PF07686">
    <property type="entry name" value="V-set"/>
    <property type="match status" value="1"/>
</dbReference>
<evidence type="ECO:0000256" key="4">
    <source>
        <dbReference type="SAM" id="MobiDB-lite"/>
    </source>
</evidence>
<sequence length="317" mass="35030">MRTSLKVIVYLMTASLRLSSVTGNKGGRVGINYWNDIPPVEKKHSTGDAAQIECTYPDDHENNEKFLCKGANPFNCNQLINTTEEERAVVKGRFHIRDNRRKKYFYVYIDDLSTADSGYYWCGSSRTGKHAGSTKILLSVAAEHIPTKRSDPPALQTAEPPTTRKVLHSDRTAIVVVCLALLLILVLVFILCKYKLPRTRVCCAGEGSSEQRTNDEHDTEGNHGDHHYDEIQMRDLQASSGDALRSVYATANQPVDQLHDASVNFQKVSTEGSAPSDVTETNRSPTCDYSSNRGSQGDTQGDLDDSCGVLISVSHCE</sequence>
<dbReference type="PANTHER" id="PTHR11860">
    <property type="entry name" value="POLYMERIC-IMMUNOGLOBULIN RECEPTOR"/>
    <property type="match status" value="1"/>
</dbReference>
<accession>A0AAW1G078</accession>
<dbReference type="PANTHER" id="PTHR11860:SF118">
    <property type="entry name" value="CMRF35-LIKE MOLECULE 3-RELATED"/>
    <property type="match status" value="1"/>
</dbReference>
<evidence type="ECO:0000313" key="8">
    <source>
        <dbReference type="EMBL" id="KAK9539860.1"/>
    </source>
</evidence>
<keyword evidence="5" id="KW-1133">Transmembrane helix</keyword>
<dbReference type="SUPFAM" id="SSF48726">
    <property type="entry name" value="Immunoglobulin"/>
    <property type="match status" value="1"/>
</dbReference>
<feature type="compositionally biased region" description="Basic and acidic residues" evidence="4">
    <location>
        <begin position="212"/>
        <end position="226"/>
    </location>
</feature>
<feature type="signal peptide" evidence="6">
    <location>
        <begin position="1"/>
        <end position="23"/>
    </location>
</feature>